<dbReference type="AlphaFoldDB" id="A0A8H3XND0"/>
<comment type="caution">
    <text evidence="2">The sequence shown here is derived from an EMBL/GenBank/DDBJ whole genome shotgun (WGS) entry which is preliminary data.</text>
</comment>
<reference evidence="2 3" key="1">
    <citation type="journal article" date="2019" name="Environ. Microbiol.">
        <title>At the nexus of three kingdoms: the genome of the mycorrhizal fungus Gigaspora margarita provides insights into plant, endobacterial and fungal interactions.</title>
        <authorList>
            <person name="Venice F."/>
            <person name="Ghignone S."/>
            <person name="Salvioli di Fossalunga A."/>
            <person name="Amselem J."/>
            <person name="Novero M."/>
            <person name="Xianan X."/>
            <person name="Sedzielewska Toro K."/>
            <person name="Morin E."/>
            <person name="Lipzen A."/>
            <person name="Grigoriev I.V."/>
            <person name="Henrissat B."/>
            <person name="Martin F.M."/>
            <person name="Bonfante P."/>
        </authorList>
    </citation>
    <scope>NUCLEOTIDE SEQUENCE [LARGE SCALE GENOMIC DNA]</scope>
    <source>
        <strain evidence="2 3">BEG34</strain>
    </source>
</reference>
<evidence type="ECO:0000256" key="1">
    <source>
        <dbReference type="SAM" id="MobiDB-lite"/>
    </source>
</evidence>
<evidence type="ECO:0000313" key="2">
    <source>
        <dbReference type="EMBL" id="KAF0476724.1"/>
    </source>
</evidence>
<dbReference type="Proteomes" id="UP000439903">
    <property type="component" value="Unassembled WGS sequence"/>
</dbReference>
<dbReference type="EMBL" id="WTPW01000823">
    <property type="protein sequence ID" value="KAF0476724.1"/>
    <property type="molecule type" value="Genomic_DNA"/>
</dbReference>
<accession>A0A8H3XND0</accession>
<keyword evidence="3" id="KW-1185">Reference proteome</keyword>
<feature type="compositionally biased region" description="Basic and acidic residues" evidence="1">
    <location>
        <begin position="19"/>
        <end position="29"/>
    </location>
</feature>
<feature type="compositionally biased region" description="Polar residues" evidence="1">
    <location>
        <begin position="85"/>
        <end position="101"/>
    </location>
</feature>
<name>A0A8H3XND0_GIGMA</name>
<sequence>MYWMIEEFLKKKKWQKSTIGDRKKGRESVESLNSVDNGGFDFDKAINMNKFDQNNETEETQMKKRSRKNTVRNNMKGGKRGGRSLHSTSKSNNVNYTAKTE</sequence>
<proteinExistence type="predicted"/>
<organism evidence="2 3">
    <name type="scientific">Gigaspora margarita</name>
    <dbReference type="NCBI Taxonomy" id="4874"/>
    <lineage>
        <taxon>Eukaryota</taxon>
        <taxon>Fungi</taxon>
        <taxon>Fungi incertae sedis</taxon>
        <taxon>Mucoromycota</taxon>
        <taxon>Glomeromycotina</taxon>
        <taxon>Glomeromycetes</taxon>
        <taxon>Diversisporales</taxon>
        <taxon>Gigasporaceae</taxon>
        <taxon>Gigaspora</taxon>
    </lineage>
</organism>
<protein>
    <submittedName>
        <fullName evidence="2">Uncharacterized protein</fullName>
    </submittedName>
</protein>
<feature type="region of interest" description="Disordered" evidence="1">
    <location>
        <begin position="16"/>
        <end position="101"/>
    </location>
</feature>
<gene>
    <name evidence="2" type="ORF">F8M41_024353</name>
</gene>
<evidence type="ECO:0000313" key="3">
    <source>
        <dbReference type="Proteomes" id="UP000439903"/>
    </source>
</evidence>